<dbReference type="InterPro" id="IPR015621">
    <property type="entry name" value="IL-1_rcpt_fam"/>
</dbReference>
<dbReference type="PROSITE" id="PS50835">
    <property type="entry name" value="IG_LIKE"/>
    <property type="match status" value="3"/>
</dbReference>
<dbReference type="Proteomes" id="UP000261480">
    <property type="component" value="Unplaced"/>
</dbReference>
<keyword evidence="7" id="KW-0325">Glycoprotein</keyword>
<evidence type="ECO:0008006" key="14">
    <source>
        <dbReference type="Google" id="ProtNLM"/>
    </source>
</evidence>
<protein>
    <recommendedName>
        <fullName evidence="14">Interleukin-1 receptor accessory protein-like 1</fullName>
    </recommendedName>
</protein>
<keyword evidence="3" id="KW-0677">Repeat</keyword>
<organism evidence="12 13">
    <name type="scientific">Poecilia mexicana</name>
    <dbReference type="NCBI Taxonomy" id="48701"/>
    <lineage>
        <taxon>Eukaryota</taxon>
        <taxon>Metazoa</taxon>
        <taxon>Chordata</taxon>
        <taxon>Craniata</taxon>
        <taxon>Vertebrata</taxon>
        <taxon>Euteleostomi</taxon>
        <taxon>Actinopterygii</taxon>
        <taxon>Neopterygii</taxon>
        <taxon>Teleostei</taxon>
        <taxon>Neoteleostei</taxon>
        <taxon>Acanthomorphata</taxon>
        <taxon>Ovalentaria</taxon>
        <taxon>Atherinomorphae</taxon>
        <taxon>Cyprinodontiformes</taxon>
        <taxon>Poeciliidae</taxon>
        <taxon>Poeciliinae</taxon>
        <taxon>Poecilia</taxon>
    </lineage>
</organism>
<sequence>MRQNTKCSSMENPAAQRSGLVQVTRSLSTFKLARTMAAGGWICFLTGLLSLALAEDHNHQGEADTYHVSAGHLFLLSCPIAGAHSEIKWSRRDGGDESLPAGVEVRNGSLWFLPVQMTHSGSYICEKRNKTKPSKRRFRVSVSGSNCPDPSEEIVATKETGEFLQCKQKEIFRLNLPRKIRWTKDCQQVQPDGESISLNTNGLMRLAEVSEADAGKYTCHIDVTVDGRNYTAARSVQMTVKNGTPDLFPEIHVVRPKNEVVIVEVGKRAELHCKAYTGFSEDEEIAMYWIINGTYASDISGLAESWKFVHERGKVFGKSTLSIATVRNEFLNIPINCHISSPAEEKVGEARLQEADPTEHNTFYMIVSLWLLALFTILILTAFFLICKVNLFLAYRALKTLFSKQVPDGKLYDAYVSVGQSAMLGLDGVACFTLRLLPEELEQKHGYSLFIRGRDDRPGEAVHDVISAAVRQCRRLLIVLSSAGKSKETVQFWENHSLLTYEQKVGLHDALMRNDPKVILVEVGKGQESSRLSFVNIKSAVCHFYFCFACLLKLSLCCDSVT</sequence>
<dbReference type="Gene3D" id="2.60.40.10">
    <property type="entry name" value="Immunoglobulins"/>
    <property type="match status" value="3"/>
</dbReference>
<dbReference type="InterPro" id="IPR000157">
    <property type="entry name" value="TIR_dom"/>
</dbReference>
<keyword evidence="9" id="KW-1133">Transmembrane helix</keyword>
<keyword evidence="2" id="KW-0732">Signal</keyword>
<evidence type="ECO:0000256" key="4">
    <source>
        <dbReference type="ARBA" id="ARBA00022801"/>
    </source>
</evidence>
<keyword evidence="8" id="KW-0393">Immunoglobulin domain</keyword>
<dbReference type="InterPro" id="IPR003599">
    <property type="entry name" value="Ig_sub"/>
</dbReference>
<evidence type="ECO:0000313" key="12">
    <source>
        <dbReference type="Ensembl" id="ENSPMEP00000030948.1"/>
    </source>
</evidence>
<proteinExistence type="inferred from homology"/>
<evidence type="ECO:0000259" key="11">
    <source>
        <dbReference type="PROSITE" id="PS50835"/>
    </source>
</evidence>
<dbReference type="Gene3D" id="3.40.50.10140">
    <property type="entry name" value="Toll/interleukin-1 receptor homology (TIR) domain"/>
    <property type="match status" value="1"/>
</dbReference>
<evidence type="ECO:0000256" key="7">
    <source>
        <dbReference type="ARBA" id="ARBA00023180"/>
    </source>
</evidence>
<dbReference type="PRINTS" id="PR01537">
    <property type="entry name" value="INTRLKN1R1F"/>
</dbReference>
<dbReference type="InterPro" id="IPR036179">
    <property type="entry name" value="Ig-like_dom_sf"/>
</dbReference>
<evidence type="ECO:0000256" key="2">
    <source>
        <dbReference type="ARBA" id="ARBA00022729"/>
    </source>
</evidence>
<dbReference type="InterPro" id="IPR013783">
    <property type="entry name" value="Ig-like_fold"/>
</dbReference>
<dbReference type="STRING" id="48701.ENSPMEP00000030948"/>
<feature type="domain" description="TIR" evidence="10">
    <location>
        <begin position="410"/>
        <end position="562"/>
    </location>
</feature>
<reference evidence="12" key="2">
    <citation type="submission" date="2025-09" db="UniProtKB">
        <authorList>
            <consortium name="Ensembl"/>
        </authorList>
    </citation>
    <scope>IDENTIFICATION</scope>
</reference>
<keyword evidence="9" id="KW-0812">Transmembrane</keyword>
<feature type="domain" description="Ig-like" evidence="11">
    <location>
        <begin position="150"/>
        <end position="237"/>
    </location>
</feature>
<dbReference type="PANTHER" id="PTHR11890">
    <property type="entry name" value="INTERLEUKIN-1 RECEPTOR FAMILY MEMBER"/>
    <property type="match status" value="1"/>
</dbReference>
<dbReference type="SUPFAM" id="SSF52200">
    <property type="entry name" value="Toll/Interleukin receptor TIR domain"/>
    <property type="match status" value="1"/>
</dbReference>
<dbReference type="InterPro" id="IPR004074">
    <property type="entry name" value="IL-1_rcpt_I/II-typ"/>
</dbReference>
<evidence type="ECO:0000256" key="8">
    <source>
        <dbReference type="ARBA" id="ARBA00023319"/>
    </source>
</evidence>
<evidence type="ECO:0000259" key="10">
    <source>
        <dbReference type="PROSITE" id="PS50104"/>
    </source>
</evidence>
<reference evidence="12" key="1">
    <citation type="submission" date="2025-08" db="UniProtKB">
        <authorList>
            <consortium name="Ensembl"/>
        </authorList>
    </citation>
    <scope>IDENTIFICATION</scope>
</reference>
<comment type="similarity">
    <text evidence="1">Belongs to the interleukin-1 receptor family.</text>
</comment>
<dbReference type="PRINTS" id="PR01536">
    <property type="entry name" value="INTRLKN1R12F"/>
</dbReference>
<evidence type="ECO:0000313" key="13">
    <source>
        <dbReference type="Proteomes" id="UP000261480"/>
    </source>
</evidence>
<dbReference type="Ensembl" id="ENSPMET00000032911.1">
    <property type="protein sequence ID" value="ENSPMEP00000030948.1"/>
    <property type="gene ID" value="ENSPMEG00000000856.1"/>
</dbReference>
<keyword evidence="13" id="KW-1185">Reference proteome</keyword>
<dbReference type="GO" id="GO:0016787">
    <property type="term" value="F:hydrolase activity"/>
    <property type="evidence" value="ECO:0007669"/>
    <property type="project" value="UniProtKB-KW"/>
</dbReference>
<dbReference type="Pfam" id="PF01582">
    <property type="entry name" value="TIR"/>
    <property type="match status" value="1"/>
</dbReference>
<name>A0A3B3YUV0_9TELE</name>
<evidence type="ECO:0000256" key="6">
    <source>
        <dbReference type="ARBA" id="ARBA00023157"/>
    </source>
</evidence>
<dbReference type="GO" id="GO:0004908">
    <property type="term" value="F:interleukin-1 receptor activity"/>
    <property type="evidence" value="ECO:0007669"/>
    <property type="project" value="InterPro"/>
</dbReference>
<dbReference type="InterPro" id="IPR035897">
    <property type="entry name" value="Toll_tir_struct_dom_sf"/>
</dbReference>
<feature type="domain" description="Ig-like" evidence="11">
    <location>
        <begin position="68"/>
        <end position="141"/>
    </location>
</feature>
<dbReference type="SMART" id="SM00409">
    <property type="entry name" value="IG"/>
    <property type="match status" value="2"/>
</dbReference>
<keyword evidence="9" id="KW-0472">Membrane</keyword>
<evidence type="ECO:0000256" key="5">
    <source>
        <dbReference type="ARBA" id="ARBA00023027"/>
    </source>
</evidence>
<dbReference type="PROSITE" id="PS50104">
    <property type="entry name" value="TIR"/>
    <property type="match status" value="1"/>
</dbReference>
<keyword evidence="4" id="KW-0378">Hydrolase</keyword>
<accession>A0A3B3YUV0</accession>
<keyword evidence="5" id="KW-0520">NAD</keyword>
<dbReference type="InterPro" id="IPR007110">
    <property type="entry name" value="Ig-like_dom"/>
</dbReference>
<dbReference type="SMART" id="SM00408">
    <property type="entry name" value="IGc2"/>
    <property type="match status" value="2"/>
</dbReference>
<dbReference type="PANTHER" id="PTHR11890:SF26">
    <property type="entry name" value="INTERLEUKIN-1 RECEPTOR TYPE 1"/>
    <property type="match status" value="1"/>
</dbReference>
<feature type="domain" description="Ig-like" evidence="11">
    <location>
        <begin position="249"/>
        <end position="353"/>
    </location>
</feature>
<feature type="transmembrane region" description="Helical" evidence="9">
    <location>
        <begin position="363"/>
        <end position="386"/>
    </location>
</feature>
<keyword evidence="6" id="KW-1015">Disulfide bond</keyword>
<dbReference type="InterPro" id="IPR003598">
    <property type="entry name" value="Ig_sub2"/>
</dbReference>
<evidence type="ECO:0000256" key="1">
    <source>
        <dbReference type="ARBA" id="ARBA00009752"/>
    </source>
</evidence>
<dbReference type="SUPFAM" id="SSF48726">
    <property type="entry name" value="Immunoglobulin"/>
    <property type="match status" value="2"/>
</dbReference>
<dbReference type="AlphaFoldDB" id="A0A3B3YUV0"/>
<evidence type="ECO:0000256" key="9">
    <source>
        <dbReference type="SAM" id="Phobius"/>
    </source>
</evidence>
<evidence type="ECO:0000256" key="3">
    <source>
        <dbReference type="ARBA" id="ARBA00022737"/>
    </source>
</evidence>